<dbReference type="InterPro" id="IPR004265">
    <property type="entry name" value="Dirigent"/>
</dbReference>
<name>A0A3L6G9P1_MAIZE</name>
<comment type="similarity">
    <text evidence="1 4">Belongs to the plant dirigent protein family.</text>
</comment>
<dbReference type="InterPro" id="IPR044859">
    <property type="entry name" value="Allene_oxi_cyc_Dirigent"/>
</dbReference>
<feature type="chain" id="PRO_5017847675" description="Dirigent protein" evidence="4">
    <location>
        <begin position="23"/>
        <end position="180"/>
    </location>
</feature>
<dbReference type="GO" id="GO:0009699">
    <property type="term" value="P:phenylpropanoid biosynthetic process"/>
    <property type="evidence" value="ECO:0007669"/>
    <property type="project" value="UniProtKB-ARBA"/>
</dbReference>
<keyword evidence="4" id="KW-0052">Apoplast</keyword>
<feature type="signal peptide" evidence="4">
    <location>
        <begin position="1"/>
        <end position="22"/>
    </location>
</feature>
<keyword evidence="3 4" id="KW-0964">Secreted</keyword>
<reference evidence="5" key="1">
    <citation type="journal article" date="2018" name="Nat. Genet.">
        <title>Extensive intraspecific gene order and gene structural variations between Mo17 and other maize genomes.</title>
        <authorList>
            <person name="Sun S."/>
            <person name="Zhou Y."/>
            <person name="Chen J."/>
            <person name="Shi J."/>
            <person name="Zhao H."/>
            <person name="Zhao H."/>
            <person name="Song W."/>
            <person name="Zhang M."/>
            <person name="Cui Y."/>
            <person name="Dong X."/>
            <person name="Liu H."/>
            <person name="Ma X."/>
            <person name="Jiao Y."/>
            <person name="Wang B."/>
            <person name="Wei X."/>
            <person name="Stein J.C."/>
            <person name="Glaubitz J.C."/>
            <person name="Lu F."/>
            <person name="Yu G."/>
            <person name="Liang C."/>
            <person name="Fengler K."/>
            <person name="Li B."/>
            <person name="Rafalski A."/>
            <person name="Schnable P.S."/>
            <person name="Ware D.H."/>
            <person name="Buckler E.S."/>
            <person name="Lai J."/>
        </authorList>
    </citation>
    <scope>NUCLEOTIDE SEQUENCE [LARGE SCALE GENOMIC DNA]</scope>
    <source>
        <tissue evidence="5">Seedling</tissue>
    </source>
</reference>
<dbReference type="GO" id="GO:0048046">
    <property type="term" value="C:apoplast"/>
    <property type="evidence" value="ECO:0007669"/>
    <property type="project" value="UniProtKB-SubCell"/>
</dbReference>
<gene>
    <name evidence="5" type="primary">DIR21_1</name>
    <name evidence="5" type="ORF">Zm00014a_010093</name>
</gene>
<accession>A0A3L6G9P1</accession>
<comment type="subunit">
    <text evidence="2 4">Homodimer.</text>
</comment>
<evidence type="ECO:0000256" key="3">
    <source>
        <dbReference type="ARBA" id="ARBA00022525"/>
    </source>
</evidence>
<sequence length="180" mass="19198">MYTCVALVVGAVLLQLPAMIVAAGDGPSMHHLHLYMHEKDAGPNSTAVVVVNCTGPPLPAGRGSYGCFGDTRVVDDVLTAEPNRTSPVVGRVQGLHVMASRQESVLVMSLTVVLTDYPPYTGSTVVVVGRNDLLAPVRELPVVGGTGSFRMATGYVLFKTKSWSSDYHDVVLELDVFLRT</sequence>
<evidence type="ECO:0000256" key="1">
    <source>
        <dbReference type="ARBA" id="ARBA00010746"/>
    </source>
</evidence>
<organism evidence="5">
    <name type="scientific">Zea mays</name>
    <name type="common">Maize</name>
    <dbReference type="NCBI Taxonomy" id="4577"/>
    <lineage>
        <taxon>Eukaryota</taxon>
        <taxon>Viridiplantae</taxon>
        <taxon>Streptophyta</taxon>
        <taxon>Embryophyta</taxon>
        <taxon>Tracheophyta</taxon>
        <taxon>Spermatophyta</taxon>
        <taxon>Magnoliopsida</taxon>
        <taxon>Liliopsida</taxon>
        <taxon>Poales</taxon>
        <taxon>Poaceae</taxon>
        <taxon>PACMAD clade</taxon>
        <taxon>Panicoideae</taxon>
        <taxon>Andropogonodae</taxon>
        <taxon>Andropogoneae</taxon>
        <taxon>Tripsacinae</taxon>
        <taxon>Zea</taxon>
    </lineage>
</organism>
<dbReference type="AlphaFoldDB" id="A0A3L6G9P1"/>
<dbReference type="Gene3D" id="2.40.480.10">
    <property type="entry name" value="Allene oxide cyclase-like"/>
    <property type="match status" value="1"/>
</dbReference>
<protein>
    <recommendedName>
        <fullName evidence="4">Dirigent protein</fullName>
    </recommendedName>
</protein>
<comment type="function">
    <text evidence="4">Dirigent proteins impart stereoselectivity on the phenoxy radical-coupling reaction, yielding optically active lignans from two molecules of coniferyl alcohol in the biosynthesis of lignans, flavonolignans, and alkaloids and thus plays a central role in plant secondary metabolism.</text>
</comment>
<evidence type="ECO:0000313" key="5">
    <source>
        <dbReference type="EMBL" id="PWZ44998.1"/>
    </source>
</evidence>
<proteinExistence type="inferred from homology"/>
<dbReference type="Proteomes" id="UP000251960">
    <property type="component" value="Chromosome 10"/>
</dbReference>
<comment type="subcellular location">
    <subcellularLocation>
        <location evidence="4">Secreted</location>
        <location evidence="4">Extracellular space</location>
        <location evidence="4">Apoplast</location>
    </subcellularLocation>
</comment>
<dbReference type="ExpressionAtlas" id="A0A3L6G9P1">
    <property type="expression patterns" value="baseline"/>
</dbReference>
<evidence type="ECO:0000256" key="4">
    <source>
        <dbReference type="RuleBase" id="RU363099"/>
    </source>
</evidence>
<dbReference type="Pfam" id="PF03018">
    <property type="entry name" value="Dirigent"/>
    <property type="match status" value="1"/>
</dbReference>
<keyword evidence="4" id="KW-0732">Signal</keyword>
<comment type="caution">
    <text evidence="5">The sequence shown here is derived from an EMBL/GenBank/DDBJ whole genome shotgun (WGS) entry which is preliminary data.</text>
</comment>
<dbReference type="PANTHER" id="PTHR21495">
    <property type="entry name" value="NUCLEOPORIN-RELATED"/>
    <property type="match status" value="1"/>
</dbReference>
<evidence type="ECO:0000256" key="2">
    <source>
        <dbReference type="ARBA" id="ARBA00011738"/>
    </source>
</evidence>
<dbReference type="EMBL" id="NCVQ01000002">
    <property type="protein sequence ID" value="PWZ44998.1"/>
    <property type="molecule type" value="Genomic_DNA"/>
</dbReference>